<protein>
    <submittedName>
        <fullName evidence="1">Uncharacterized protein</fullName>
    </submittedName>
</protein>
<evidence type="ECO:0000313" key="2">
    <source>
        <dbReference type="Proteomes" id="UP000199520"/>
    </source>
</evidence>
<dbReference type="RefSeq" id="WP_090934314.1">
    <property type="nucleotide sequence ID" value="NZ_FOTS01000010.1"/>
</dbReference>
<dbReference type="EMBL" id="FOTS01000010">
    <property type="protein sequence ID" value="SFL58948.1"/>
    <property type="molecule type" value="Genomic_DNA"/>
</dbReference>
<dbReference type="OrthoDB" id="3173988at2"/>
<accession>A0A1I4IX54</accession>
<keyword evidence="2" id="KW-1185">Reference proteome</keyword>
<reference evidence="2" key="1">
    <citation type="submission" date="2016-10" db="EMBL/GenBank/DDBJ databases">
        <authorList>
            <person name="Varghese N."/>
            <person name="Submissions S."/>
        </authorList>
    </citation>
    <scope>NUCLEOTIDE SEQUENCE [LARGE SCALE GENOMIC DNA]</scope>
    <source>
        <strain evidence="2">DSM 13327</strain>
    </source>
</reference>
<dbReference type="STRING" id="1123291.SAMN04490355_101012"/>
<evidence type="ECO:0000313" key="1">
    <source>
        <dbReference type="EMBL" id="SFL58948.1"/>
    </source>
</evidence>
<name>A0A1I4IX54_9FIRM</name>
<sequence length="73" mass="8453">MCNTIIHGILVESDSSLSGEEINNLVYEVIQSWTWEGKKLGKIEIIRDGQWMQVRSYEQPFIQLVPMKATLKE</sequence>
<dbReference type="AlphaFoldDB" id="A0A1I4IX54"/>
<proteinExistence type="predicted"/>
<dbReference type="Proteomes" id="UP000199520">
    <property type="component" value="Unassembled WGS sequence"/>
</dbReference>
<gene>
    <name evidence="1" type="ORF">SAMN04490355_101012</name>
</gene>
<organism evidence="1 2">
    <name type="scientific">Pelosinus propionicus DSM 13327</name>
    <dbReference type="NCBI Taxonomy" id="1123291"/>
    <lineage>
        <taxon>Bacteria</taxon>
        <taxon>Bacillati</taxon>
        <taxon>Bacillota</taxon>
        <taxon>Negativicutes</taxon>
        <taxon>Selenomonadales</taxon>
        <taxon>Sporomusaceae</taxon>
        <taxon>Pelosinus</taxon>
    </lineage>
</organism>